<comment type="caution">
    <text evidence="2">The sequence shown here is derived from an EMBL/GenBank/DDBJ whole genome shotgun (WGS) entry which is preliminary data.</text>
</comment>
<sequence>MGGNICGHVWKPDQRKGPDAKDPPIRDILTICSKGCPGPRTEIWFMSEARYDSSPATPHNGLCASIPVSEGDFHHVSGALGSGHRQRDLIYGQKDSRFVLGAGYRRQNSFSVVTSGLWPGRGDELGNLQGSEKATP</sequence>
<keyword evidence="3" id="KW-1185">Reference proteome</keyword>
<dbReference type="AlphaFoldDB" id="A0AAV3QWU1"/>
<gene>
    <name evidence="2" type="ORF">LIER_22914</name>
</gene>
<accession>A0AAV3QWU1</accession>
<evidence type="ECO:0000313" key="2">
    <source>
        <dbReference type="EMBL" id="GAA0168128.1"/>
    </source>
</evidence>
<evidence type="ECO:0000313" key="3">
    <source>
        <dbReference type="Proteomes" id="UP001454036"/>
    </source>
</evidence>
<feature type="compositionally biased region" description="Basic and acidic residues" evidence="1">
    <location>
        <begin position="10"/>
        <end position="23"/>
    </location>
</feature>
<organism evidence="2 3">
    <name type="scientific">Lithospermum erythrorhizon</name>
    <name type="common">Purple gromwell</name>
    <name type="synonym">Lithospermum officinale var. erythrorhizon</name>
    <dbReference type="NCBI Taxonomy" id="34254"/>
    <lineage>
        <taxon>Eukaryota</taxon>
        <taxon>Viridiplantae</taxon>
        <taxon>Streptophyta</taxon>
        <taxon>Embryophyta</taxon>
        <taxon>Tracheophyta</taxon>
        <taxon>Spermatophyta</taxon>
        <taxon>Magnoliopsida</taxon>
        <taxon>eudicotyledons</taxon>
        <taxon>Gunneridae</taxon>
        <taxon>Pentapetalae</taxon>
        <taxon>asterids</taxon>
        <taxon>lamiids</taxon>
        <taxon>Boraginales</taxon>
        <taxon>Boraginaceae</taxon>
        <taxon>Boraginoideae</taxon>
        <taxon>Lithospermeae</taxon>
        <taxon>Lithospermum</taxon>
    </lineage>
</organism>
<reference evidence="2 3" key="1">
    <citation type="submission" date="2024-01" db="EMBL/GenBank/DDBJ databases">
        <title>The complete chloroplast genome sequence of Lithospermum erythrorhizon: insights into the phylogenetic relationship among Boraginaceae species and the maternal lineages of purple gromwells.</title>
        <authorList>
            <person name="Okada T."/>
            <person name="Watanabe K."/>
        </authorList>
    </citation>
    <scope>NUCLEOTIDE SEQUENCE [LARGE SCALE GENOMIC DNA]</scope>
</reference>
<dbReference type="EMBL" id="BAABME010006359">
    <property type="protein sequence ID" value="GAA0168128.1"/>
    <property type="molecule type" value="Genomic_DNA"/>
</dbReference>
<proteinExistence type="predicted"/>
<name>A0AAV3QWU1_LITER</name>
<evidence type="ECO:0000256" key="1">
    <source>
        <dbReference type="SAM" id="MobiDB-lite"/>
    </source>
</evidence>
<dbReference type="Proteomes" id="UP001454036">
    <property type="component" value="Unassembled WGS sequence"/>
</dbReference>
<protein>
    <submittedName>
        <fullName evidence="2">Uncharacterized protein</fullName>
    </submittedName>
</protein>
<feature type="region of interest" description="Disordered" evidence="1">
    <location>
        <begin position="1"/>
        <end position="23"/>
    </location>
</feature>